<feature type="region of interest" description="Disordered" evidence="13">
    <location>
        <begin position="818"/>
        <end position="842"/>
    </location>
</feature>
<keyword evidence="4 14" id="KW-0812">Transmembrane</keyword>
<feature type="chain" id="PRO_5045586162" description="Sema domain-containing protein" evidence="15">
    <location>
        <begin position="21"/>
        <end position="2022"/>
    </location>
</feature>
<reference evidence="18" key="1">
    <citation type="journal article" date="2014" name="PLoS ONE">
        <title>The genome and linkage map of the northern pike (Esox lucius): conserved synteny revealed between the salmonid sister group and the Neoteleostei.</title>
        <authorList>
            <person name="Rondeau E.B."/>
            <person name="Minkley D.R."/>
            <person name="Leong J.S."/>
            <person name="Messmer A.M."/>
            <person name="Jantzen J.R."/>
            <person name="von Schalburg K.R."/>
            <person name="Lemon C."/>
            <person name="Bird N.H."/>
            <person name="Koop B.F."/>
        </authorList>
    </citation>
    <scope>NUCLEOTIDE SEQUENCE</scope>
</reference>
<dbReference type="InterPro" id="IPR001627">
    <property type="entry name" value="Semap_dom"/>
</dbReference>
<dbReference type="Gene3D" id="2.130.10.10">
    <property type="entry name" value="YVTN repeat-like/Quinoprotein amine dehydrogenase"/>
    <property type="match status" value="1"/>
</dbReference>
<dbReference type="InterPro" id="IPR016201">
    <property type="entry name" value="PSI"/>
</dbReference>
<reference evidence="17" key="4">
    <citation type="submission" date="2025-09" db="UniProtKB">
        <authorList>
            <consortium name="Ensembl"/>
        </authorList>
    </citation>
    <scope>IDENTIFICATION</scope>
</reference>
<dbReference type="GO" id="GO:0002116">
    <property type="term" value="C:semaphorin receptor complex"/>
    <property type="evidence" value="ECO:0007669"/>
    <property type="project" value="UniProtKB-ARBA"/>
</dbReference>
<evidence type="ECO:0000259" key="16">
    <source>
        <dbReference type="PROSITE" id="PS51004"/>
    </source>
</evidence>
<name>A0A6Q2XC98_ESOLU</name>
<evidence type="ECO:0000256" key="12">
    <source>
        <dbReference type="PROSITE-ProRule" id="PRU00352"/>
    </source>
</evidence>
<dbReference type="Pfam" id="PF17960">
    <property type="entry name" value="TIG_plexin"/>
    <property type="match status" value="1"/>
</dbReference>
<dbReference type="InterPro" id="IPR014756">
    <property type="entry name" value="Ig_E-set"/>
</dbReference>
<comment type="caution">
    <text evidence="12">Lacks conserved residue(s) required for the propagation of feature annotation.</text>
</comment>
<evidence type="ECO:0000256" key="15">
    <source>
        <dbReference type="SAM" id="SignalP"/>
    </source>
</evidence>
<dbReference type="SMART" id="SM00423">
    <property type="entry name" value="PSI"/>
    <property type="match status" value="3"/>
</dbReference>
<dbReference type="GO" id="GO:0030334">
    <property type="term" value="P:regulation of cell migration"/>
    <property type="evidence" value="ECO:0007669"/>
    <property type="project" value="TreeGrafter"/>
</dbReference>
<keyword evidence="8 14" id="KW-0472">Membrane</keyword>
<feature type="transmembrane region" description="Helical" evidence="14">
    <location>
        <begin position="1381"/>
        <end position="1401"/>
    </location>
</feature>
<dbReference type="InterPro" id="IPR013783">
    <property type="entry name" value="Ig-like_fold"/>
</dbReference>
<dbReference type="GeneTree" id="ENSGT01150000286928"/>
<accession>A0A6Q2XC98</accession>
<feature type="signal peptide" evidence="15">
    <location>
        <begin position="1"/>
        <end position="20"/>
    </location>
</feature>
<evidence type="ECO:0000256" key="3">
    <source>
        <dbReference type="ARBA" id="ARBA00022475"/>
    </source>
</evidence>
<sequence>MPCLGWLLLLATRWPSPSLASDPAPYPAFTRNDTLFEHMALHPDPAMGRVYVGARDRLFQLDRHLNVELQDDTGPVTDSRDCLPPVTEVNCPQARPTNNHNKLLLVDPYSMELITCGSVNQGICQKRSLDSVGTVLFSAERPVDTQYVAANHPNVSTVGLVARHGGRPVLFVGRGYTSSHPPISTRNLAQEPVFSYEETAKLAVAGRLSEYDHHFVASFAHRQHVYFLFYRRDLKSQSREYRTYVSRVCLDDQAYYSYVEVPLACLSAAGKSYNLLQAMRLGLPPREVGGEAGLAKVLLGVFSTRQASSTRPSEDSALCMFNLDDLDQKINSTRDLCYTQIGRTEGGAEAAYIEYEVKSNCANLPSNTLDAYPCGSDHTPSPMASRVPVEAEPILNSPSARLTAVAVSVRAGHTIAFLGDSKGNLRKVFLGPSGEVEEYAVVSIQPNSPISSDLVLDHSEEHLFVMTSTTLQKRPVAECHKHLDCQECLSAHDPYCGWCVLEGRCGLQSQCSRGAQGSQWLWSFDMEQQCLSVQTLSPSNISREETRSISMSVPRLPLLEEEESYSCFFHGSESPATVTDTGVICRSPDPPGVPAVCRGCVLSRWGCNWCVHQHTCTHKATCDEGPTSTPLPTDVLTTITVDPTTASTAAVPTETPIALPPTDLSLTASAMPETTTGKDEEPAAAEDLALEAETEGPETVTPDDVALAAETEVATAMTEEDQPLGDLATLTPLAFPPEISPLEVVTVSPAQEPDQSSAVAEPPMDPTTAANPTYHLDLTVPPTSPPLDPEPPTEPEVLGVEVEGGKAMENDSVATVLSGDGETADRSPSASAYPQLLDTDSEQEYQYDPGDEASYDSWGLGSSACPCVERVQGSPLLPVRVERKITLLARNLHLYQDRDLEYECVLVIEGRTVVVDAYVETDEMNPSLYDITCQLHQVRHWTIHWGLETLQRPTVSELSDTAEAHLTLYDCSVGRSDCSRCHTADPEYGCVWCGGPQSACLYGDACREPIEQTCPAPLIHTIEPLSGLVEGGTVVTISGSNLGQKAEDILTSVTVAGVSCSVMPHLYEVSSRIVCRTMNSGGARAGQVSVQVSGGGFGLSTQKFSYQDPFVMGVTPQRGPKAGGTSLTITGRNLLTGRSSDITITVGGEPCVREDRVVCVTSSSNRTGEHRVTFRYGNSQRHLYDSAYYYTHNPNITQAAPAKSFLRYGLYVERCEVNSSSLILCRSPAVEPSVWGSRVDVVFLLDNLHFPFSAVNPQGAFSYEPNPKLHPLNQQEPLKPYRYNPGSFIQLEGENLDLAITKEEVVVLVGEGVCAVKTLTRNHLYCEPPPLQPLPGAPNRKRQGSDTLPEFTVHMGNLNFSLGRVQYDILSPSTFPLEAQVGVGVGASIVALIVLIIVLIYRRKSKQALRDYKKVQIQLENLETSVRDRCKKEFTDLMTEMMDMSSDLVGSGIPFLDYRRYAERIFFPGHRESPLRRDLDVQECRRATVEQGLVQLSNLLNSKLFLTKFIHTLESQRTFSPRDRAYVASLLTVALHGKLEYFTDILKTLLNDLVEQYVAKNPKLMLRRTETVVEKLLTNWMSVCLYAFLRDSAGESLYMLFRAIKHQVDKGPVDAVTGKAKYTLNDNRLLREDVEYKTLTLNVLIQGGGVNETQPLPSKVLDIDTITQVKEKLLDQVYKGSSFSHRPHTDSLDLEWRAGVAGHLILSDEDLTSVVQGNWKRLNTLQHYKVPDGATVALVPRHSKHIHHDNHDYMAGEKTPMLEDADEGGVRLWHLVKASEEPELPKHRRGSVRERERAKAIPEIYLTRLLSMKGTLQKFVDDLFTVILSTSRPVPLAVKYFFDLLDDQAQHHSITDPETIHIWKTNSLPLRFWINIVKNPQFIFDVQPSDHVDAVLTVISQTFMDSCTTSEHKLGRDSPINKLLYARDIPRYKQMVERYYADIRQTISASDQEMNSALAELSRNYSGELNYLVALHELYKYINKYYDQIIGALEEDSTAQKMQLGYRLQQIAAAVENKVTDL</sequence>
<dbReference type="InterPro" id="IPR041362">
    <property type="entry name" value="TIG2_plexin"/>
</dbReference>
<evidence type="ECO:0000256" key="10">
    <source>
        <dbReference type="ARBA" id="ARBA00023170"/>
    </source>
</evidence>
<dbReference type="CDD" id="cd12793">
    <property type="entry name" value="RasGAP_plexin_B1"/>
    <property type="match status" value="1"/>
</dbReference>
<keyword evidence="9" id="KW-1015">Disulfide bond</keyword>
<evidence type="ECO:0000313" key="18">
    <source>
        <dbReference type="Proteomes" id="UP000265140"/>
    </source>
</evidence>
<dbReference type="InterPro" id="IPR013548">
    <property type="entry name" value="Plexin_cytoplasmic_RasGAP_dom"/>
</dbReference>
<keyword evidence="18" id="KW-1185">Reference proteome</keyword>
<dbReference type="Gene3D" id="3.10.20.90">
    <property type="entry name" value="Phosphatidylinositol 3-kinase Catalytic Subunit, Chain A, domain 1"/>
    <property type="match status" value="1"/>
</dbReference>
<dbReference type="InterPro" id="IPR031148">
    <property type="entry name" value="Plexin"/>
</dbReference>
<keyword evidence="6" id="KW-0677">Repeat</keyword>
<dbReference type="GO" id="GO:0007411">
    <property type="term" value="P:axon guidance"/>
    <property type="evidence" value="ECO:0007669"/>
    <property type="project" value="UniProtKB-ARBA"/>
</dbReference>
<evidence type="ECO:0000256" key="4">
    <source>
        <dbReference type="ARBA" id="ARBA00022692"/>
    </source>
</evidence>
<evidence type="ECO:0000256" key="5">
    <source>
        <dbReference type="ARBA" id="ARBA00022729"/>
    </source>
</evidence>
<dbReference type="SUPFAM" id="SSF103575">
    <property type="entry name" value="Plexin repeat"/>
    <property type="match status" value="1"/>
</dbReference>
<comment type="similarity">
    <text evidence="2">Belongs to the plexin family.</text>
</comment>
<dbReference type="Gene3D" id="1.10.506.10">
    <property type="entry name" value="GTPase Activation - p120gap, domain 1"/>
    <property type="match status" value="1"/>
</dbReference>
<dbReference type="InterPro" id="IPR057533">
    <property type="entry name" value="PSI_Plexin-B"/>
</dbReference>
<dbReference type="Gene3D" id="2.60.40.10">
    <property type="entry name" value="Immunoglobulins"/>
    <property type="match status" value="3"/>
</dbReference>
<evidence type="ECO:0000256" key="14">
    <source>
        <dbReference type="SAM" id="Phobius"/>
    </source>
</evidence>
<evidence type="ECO:0000256" key="9">
    <source>
        <dbReference type="ARBA" id="ARBA00023157"/>
    </source>
</evidence>
<dbReference type="PROSITE" id="PS51004">
    <property type="entry name" value="SEMA"/>
    <property type="match status" value="1"/>
</dbReference>
<dbReference type="CDD" id="cd01180">
    <property type="entry name" value="IPT_plexin_repeat1"/>
    <property type="match status" value="1"/>
</dbReference>
<comment type="subcellular location">
    <subcellularLocation>
        <location evidence="1">Cell membrane</location>
        <topology evidence="1">Single-pass type I membrane protein</topology>
    </subcellularLocation>
</comment>
<dbReference type="InterPro" id="IPR002165">
    <property type="entry name" value="Plexin_repeat"/>
</dbReference>
<dbReference type="Pfam" id="PF01833">
    <property type="entry name" value="TIG"/>
    <property type="match status" value="2"/>
</dbReference>
<dbReference type="InterPro" id="IPR008936">
    <property type="entry name" value="Rho_GTPase_activation_prot"/>
</dbReference>
<dbReference type="GO" id="GO:0017154">
    <property type="term" value="F:semaphorin receptor activity"/>
    <property type="evidence" value="ECO:0007669"/>
    <property type="project" value="InterPro"/>
</dbReference>
<proteinExistence type="inferred from homology"/>
<dbReference type="Pfam" id="PF01437">
    <property type="entry name" value="PSI"/>
    <property type="match status" value="1"/>
</dbReference>
<reference evidence="17" key="2">
    <citation type="submission" date="2020-02" db="EMBL/GenBank/DDBJ databases">
        <title>Esox lucius (northern pike) genome, fEsoLuc1, primary haplotype.</title>
        <authorList>
            <person name="Myers G."/>
            <person name="Karagic N."/>
            <person name="Meyer A."/>
            <person name="Pippel M."/>
            <person name="Reichard M."/>
            <person name="Winkler S."/>
            <person name="Tracey A."/>
            <person name="Sims Y."/>
            <person name="Howe K."/>
            <person name="Rhie A."/>
            <person name="Formenti G."/>
            <person name="Durbin R."/>
            <person name="Fedrigo O."/>
            <person name="Jarvis E.D."/>
        </authorList>
    </citation>
    <scope>NUCLEOTIDE SEQUENCE [LARGE SCALE GENOMIC DNA]</scope>
</reference>
<dbReference type="InterPro" id="IPR041019">
    <property type="entry name" value="TIG1_plexin"/>
</dbReference>
<evidence type="ECO:0000256" key="2">
    <source>
        <dbReference type="ARBA" id="ARBA00010297"/>
    </source>
</evidence>
<dbReference type="Pfam" id="PF08337">
    <property type="entry name" value="Plexin_cytopl"/>
    <property type="match status" value="1"/>
</dbReference>
<dbReference type="GO" id="GO:0048675">
    <property type="term" value="P:axon extension"/>
    <property type="evidence" value="ECO:0007669"/>
    <property type="project" value="TreeGrafter"/>
</dbReference>
<dbReference type="SUPFAM" id="SSF48350">
    <property type="entry name" value="GTPase activation domain, GAP"/>
    <property type="match status" value="1"/>
</dbReference>
<dbReference type="Pfam" id="PF01403">
    <property type="entry name" value="Sema"/>
    <property type="match status" value="1"/>
</dbReference>
<dbReference type="SUPFAM" id="SSF81296">
    <property type="entry name" value="E set domains"/>
    <property type="match status" value="2"/>
</dbReference>
<dbReference type="GO" id="GO:0005886">
    <property type="term" value="C:plasma membrane"/>
    <property type="evidence" value="ECO:0007669"/>
    <property type="project" value="UniProtKB-SubCell"/>
</dbReference>
<dbReference type="GO" id="GO:0007162">
    <property type="term" value="P:negative regulation of cell adhesion"/>
    <property type="evidence" value="ECO:0007669"/>
    <property type="project" value="TreeGrafter"/>
</dbReference>
<keyword evidence="10" id="KW-0675">Receptor</keyword>
<evidence type="ECO:0000313" key="17">
    <source>
        <dbReference type="Ensembl" id="ENSELUP00000051599.2"/>
    </source>
</evidence>
<keyword evidence="3" id="KW-1003">Cell membrane</keyword>
<keyword evidence="11" id="KW-0325">Glycoprotein</keyword>
<keyword evidence="7 14" id="KW-1133">Transmembrane helix</keyword>
<dbReference type="SMART" id="SM00429">
    <property type="entry name" value="IPT"/>
    <property type="match status" value="2"/>
</dbReference>
<dbReference type="GO" id="GO:0050772">
    <property type="term" value="P:positive regulation of axonogenesis"/>
    <property type="evidence" value="ECO:0007669"/>
    <property type="project" value="TreeGrafter"/>
</dbReference>
<dbReference type="Pfam" id="PF18020">
    <property type="entry name" value="TIG_2"/>
    <property type="match status" value="1"/>
</dbReference>
<dbReference type="PANTHER" id="PTHR22625">
    <property type="entry name" value="PLEXIN"/>
    <property type="match status" value="1"/>
</dbReference>
<protein>
    <recommendedName>
        <fullName evidence="16">Sema domain-containing protein</fullName>
    </recommendedName>
</protein>
<organism evidence="17 18">
    <name type="scientific">Esox lucius</name>
    <name type="common">Northern pike</name>
    <dbReference type="NCBI Taxonomy" id="8010"/>
    <lineage>
        <taxon>Eukaryota</taxon>
        <taxon>Metazoa</taxon>
        <taxon>Chordata</taxon>
        <taxon>Craniata</taxon>
        <taxon>Vertebrata</taxon>
        <taxon>Euteleostomi</taxon>
        <taxon>Actinopterygii</taxon>
        <taxon>Neopterygii</taxon>
        <taxon>Teleostei</taxon>
        <taxon>Protacanthopterygii</taxon>
        <taxon>Esociformes</taxon>
        <taxon>Esocidae</taxon>
        <taxon>Esox</taxon>
    </lineage>
</organism>
<dbReference type="GO" id="GO:0008360">
    <property type="term" value="P:regulation of cell shape"/>
    <property type="evidence" value="ECO:0007669"/>
    <property type="project" value="UniProtKB-ARBA"/>
</dbReference>
<evidence type="ECO:0000256" key="6">
    <source>
        <dbReference type="ARBA" id="ARBA00022737"/>
    </source>
</evidence>
<dbReference type="Bgee" id="ENSELUG00000012937">
    <property type="expression patterns" value="Expressed in liver and 14 other cell types or tissues"/>
</dbReference>
<dbReference type="InterPro" id="IPR015943">
    <property type="entry name" value="WD40/YVTN_repeat-like_dom_sf"/>
</dbReference>
<evidence type="ECO:0000256" key="1">
    <source>
        <dbReference type="ARBA" id="ARBA00004251"/>
    </source>
</evidence>
<keyword evidence="5 15" id="KW-0732">Signal</keyword>
<evidence type="ECO:0000256" key="13">
    <source>
        <dbReference type="SAM" id="MobiDB-lite"/>
    </source>
</evidence>
<evidence type="ECO:0000256" key="8">
    <source>
        <dbReference type="ARBA" id="ARBA00023136"/>
    </source>
</evidence>
<dbReference type="PANTHER" id="PTHR22625:SF36">
    <property type="entry name" value="PLEXIN-B1"/>
    <property type="match status" value="1"/>
</dbReference>
<dbReference type="InterPro" id="IPR002909">
    <property type="entry name" value="IPT_dom"/>
</dbReference>
<dbReference type="InterPro" id="IPR046800">
    <property type="entry name" value="Plexin_RBD"/>
</dbReference>
<dbReference type="Proteomes" id="UP000265140">
    <property type="component" value="Chromosome 17"/>
</dbReference>
<dbReference type="Pfam" id="PF24317">
    <property type="entry name" value="PSI_Plexin-B"/>
    <property type="match status" value="1"/>
</dbReference>
<evidence type="ECO:0000256" key="7">
    <source>
        <dbReference type="ARBA" id="ARBA00022989"/>
    </source>
</evidence>
<feature type="domain" description="Sema" evidence="16">
    <location>
        <begin position="9"/>
        <end position="476"/>
    </location>
</feature>
<reference evidence="17" key="3">
    <citation type="submission" date="2025-08" db="UniProtKB">
        <authorList>
            <consortium name="Ensembl"/>
        </authorList>
    </citation>
    <scope>IDENTIFICATION</scope>
</reference>
<dbReference type="SUPFAM" id="SSF101912">
    <property type="entry name" value="Sema domain"/>
    <property type="match status" value="1"/>
</dbReference>
<dbReference type="InterPro" id="IPR036352">
    <property type="entry name" value="Semap_dom_sf"/>
</dbReference>
<dbReference type="SMART" id="SM00630">
    <property type="entry name" value="Sema"/>
    <property type="match status" value="1"/>
</dbReference>
<dbReference type="Ensembl" id="ENSELUT00000065701.2">
    <property type="protein sequence ID" value="ENSELUP00000051599.2"/>
    <property type="gene ID" value="ENSELUG00000012937.3"/>
</dbReference>
<evidence type="ECO:0000256" key="11">
    <source>
        <dbReference type="ARBA" id="ARBA00023180"/>
    </source>
</evidence>
<dbReference type="Pfam" id="PF20170">
    <property type="entry name" value="Plexin_RBD"/>
    <property type="match status" value="1"/>
</dbReference>